<comment type="similarity">
    <text evidence="2">Belongs to the peptidase M50B family.</text>
</comment>
<evidence type="ECO:0000256" key="14">
    <source>
        <dbReference type="SAM" id="Phobius"/>
    </source>
</evidence>
<evidence type="ECO:0000256" key="1">
    <source>
        <dbReference type="ARBA" id="ARBA00004508"/>
    </source>
</evidence>
<evidence type="ECO:0000256" key="12">
    <source>
        <dbReference type="SAM" id="Coils"/>
    </source>
</evidence>
<evidence type="ECO:0000256" key="5">
    <source>
        <dbReference type="ARBA" id="ARBA00022670"/>
    </source>
</evidence>
<feature type="transmembrane region" description="Helical" evidence="14">
    <location>
        <begin position="477"/>
        <end position="507"/>
    </location>
</feature>
<evidence type="ECO:0000256" key="10">
    <source>
        <dbReference type="ARBA" id="ARBA00023049"/>
    </source>
</evidence>
<accession>A0ABR0CKB1</accession>
<feature type="transmembrane region" description="Helical" evidence="14">
    <location>
        <begin position="367"/>
        <end position="388"/>
    </location>
</feature>
<keyword evidence="10" id="KW-0482">Metalloprotease</keyword>
<evidence type="ECO:0000256" key="8">
    <source>
        <dbReference type="ARBA" id="ARBA00022946"/>
    </source>
</evidence>
<feature type="region of interest" description="Disordered" evidence="13">
    <location>
        <begin position="56"/>
        <end position="91"/>
    </location>
</feature>
<evidence type="ECO:0000313" key="16">
    <source>
        <dbReference type="Proteomes" id="UP001291926"/>
    </source>
</evidence>
<reference evidence="15 16" key="1">
    <citation type="journal article" date="2023" name="bioRxiv">
        <title>Genome report: Whole genome sequence and annotation of Penstemon davidsonii.</title>
        <authorList>
            <person name="Ostevik K.L."/>
            <person name="Alabady M."/>
            <person name="Zhang M."/>
            <person name="Rausher M.D."/>
        </authorList>
    </citation>
    <scope>NUCLEOTIDE SEQUENCE [LARGE SCALE GENOMIC DNA]</scope>
    <source>
        <strain evidence="15">DNT005</strain>
        <tissue evidence="15">Whole leaf</tissue>
    </source>
</reference>
<dbReference type="PANTHER" id="PTHR31412">
    <property type="entry name" value="ZINC METALLOPROTEASE EGY1"/>
    <property type="match status" value="1"/>
</dbReference>
<keyword evidence="8" id="KW-0809">Transit peptide</keyword>
<comment type="subcellular location">
    <subcellularLocation>
        <location evidence="1">Plastid</location>
        <location evidence="1">Chloroplast membrane</location>
        <topology evidence="1">Multi-pass membrane protein</topology>
    </subcellularLocation>
</comment>
<dbReference type="PANTHER" id="PTHR31412:SF2">
    <property type="entry name" value="ZINC METALLOPEPTIDASE EGY3, CHLOROPLASTIC-RELATED"/>
    <property type="match status" value="1"/>
</dbReference>
<keyword evidence="4" id="KW-0934">Plastid</keyword>
<gene>
    <name evidence="15" type="ORF">RD792_016136</name>
</gene>
<feature type="compositionally biased region" description="Basic and acidic residues" evidence="13">
    <location>
        <begin position="76"/>
        <end position="91"/>
    </location>
</feature>
<evidence type="ECO:0000256" key="3">
    <source>
        <dbReference type="ARBA" id="ARBA00022528"/>
    </source>
</evidence>
<keyword evidence="3" id="KW-0150">Chloroplast</keyword>
<comment type="caution">
    <text evidence="15">The sequence shown here is derived from an EMBL/GenBank/DDBJ whole genome shotgun (WGS) entry which is preliminary data.</text>
</comment>
<keyword evidence="16" id="KW-1185">Reference proteome</keyword>
<dbReference type="Proteomes" id="UP001291926">
    <property type="component" value="Unassembled WGS sequence"/>
</dbReference>
<evidence type="ECO:0000256" key="11">
    <source>
        <dbReference type="ARBA" id="ARBA00023136"/>
    </source>
</evidence>
<evidence type="ECO:0000313" key="15">
    <source>
        <dbReference type="EMBL" id="KAK4476966.1"/>
    </source>
</evidence>
<protein>
    <recommendedName>
        <fullName evidence="17">Zinc metallopeptidase EGY3, chloroplastic</fullName>
    </recommendedName>
</protein>
<keyword evidence="6 14" id="KW-0812">Transmembrane</keyword>
<evidence type="ECO:0000256" key="13">
    <source>
        <dbReference type="SAM" id="MobiDB-lite"/>
    </source>
</evidence>
<proteinExistence type="inferred from homology"/>
<feature type="compositionally biased region" description="Polar residues" evidence="13">
    <location>
        <begin position="56"/>
        <end position="68"/>
    </location>
</feature>
<evidence type="ECO:0000256" key="4">
    <source>
        <dbReference type="ARBA" id="ARBA00022640"/>
    </source>
</evidence>
<evidence type="ECO:0000256" key="9">
    <source>
        <dbReference type="ARBA" id="ARBA00022989"/>
    </source>
</evidence>
<feature type="transmembrane region" description="Helical" evidence="14">
    <location>
        <begin position="295"/>
        <end position="313"/>
    </location>
</feature>
<evidence type="ECO:0000256" key="6">
    <source>
        <dbReference type="ARBA" id="ARBA00022692"/>
    </source>
</evidence>
<dbReference type="InterPro" id="IPR044838">
    <property type="entry name" value="EGY1-like"/>
</dbReference>
<keyword evidence="7" id="KW-0378">Hydrolase</keyword>
<evidence type="ECO:0000256" key="2">
    <source>
        <dbReference type="ARBA" id="ARBA00007931"/>
    </source>
</evidence>
<name>A0ABR0CKB1_9LAMI</name>
<feature type="coiled-coil region" evidence="12">
    <location>
        <begin position="114"/>
        <end position="172"/>
    </location>
</feature>
<keyword evidence="9 14" id="KW-1133">Transmembrane helix</keyword>
<sequence>MATPLFTSVPFPSSSYALDKNPLHISPLSSYPSFYKPQFGRNTKFSHKRLNFYVKSENTNEPSSSSVATEEPNDVGTEKKDLAHSDEKEKEKLQEMDWKTDEEFKNFMGNPSIEAAIKLEKKRADRKLKELDRERSDNPIVNFFNNLVRDSLSREKERLEKAEETFKALDLNKLKSCFGFDTFFATDVRRFGDGGIFIGNLRRPIEDVIPKLEKKLSEAAGREVVVWFMEEKANEITKQACVVQPKAEMDLEFESTNLSTPWGYFSSIALLVTTFGTIALTSGLFLKPNATIDDYLANVAPLFGGFLTILAVSEITTRVTAARYGVKLSPSFLVPSSWTGCLGVMNNYESLLPNKKALFDIPVARTASAYLTSLILSVAAFVADGSFNGGDNALYIRPQFFYNNPLLSFIQYVIGPYTDDLGNVLPYAVEGVGVPVDPLAFAGLLGMVVTSLNLLPCGRLEGGRIAQAMFGRSTANLLSFATSLLLGIGGLSGSVLCLAWGLFATFFRGGDEIPAKDEITPLGDDRFAWGCVLFLICFLTLFPNGGGTVSSPFFGSPFFRNDL</sequence>
<feature type="transmembrane region" description="Helical" evidence="14">
    <location>
        <begin position="527"/>
        <end position="544"/>
    </location>
</feature>
<dbReference type="EMBL" id="JAYDYQ010002688">
    <property type="protein sequence ID" value="KAK4476966.1"/>
    <property type="molecule type" value="Genomic_DNA"/>
</dbReference>
<keyword evidence="11 14" id="KW-0472">Membrane</keyword>
<organism evidence="15 16">
    <name type="scientific">Penstemon davidsonii</name>
    <dbReference type="NCBI Taxonomy" id="160366"/>
    <lineage>
        <taxon>Eukaryota</taxon>
        <taxon>Viridiplantae</taxon>
        <taxon>Streptophyta</taxon>
        <taxon>Embryophyta</taxon>
        <taxon>Tracheophyta</taxon>
        <taxon>Spermatophyta</taxon>
        <taxon>Magnoliopsida</taxon>
        <taxon>eudicotyledons</taxon>
        <taxon>Gunneridae</taxon>
        <taxon>Pentapetalae</taxon>
        <taxon>asterids</taxon>
        <taxon>lamiids</taxon>
        <taxon>Lamiales</taxon>
        <taxon>Plantaginaceae</taxon>
        <taxon>Cheloneae</taxon>
        <taxon>Penstemon</taxon>
    </lineage>
</organism>
<keyword evidence="5" id="KW-0645">Protease</keyword>
<evidence type="ECO:0008006" key="17">
    <source>
        <dbReference type="Google" id="ProtNLM"/>
    </source>
</evidence>
<keyword evidence="12" id="KW-0175">Coiled coil</keyword>
<feature type="transmembrane region" description="Helical" evidence="14">
    <location>
        <begin position="262"/>
        <end position="286"/>
    </location>
</feature>
<evidence type="ECO:0000256" key="7">
    <source>
        <dbReference type="ARBA" id="ARBA00022801"/>
    </source>
</evidence>